<accession>A0A381ZNA5</accession>
<gene>
    <name evidence="2" type="ORF">METZ01_LOCUS143662</name>
</gene>
<proteinExistence type="predicted"/>
<keyword evidence="1" id="KW-0472">Membrane</keyword>
<feature type="transmembrane region" description="Helical" evidence="1">
    <location>
        <begin position="43"/>
        <end position="63"/>
    </location>
</feature>
<feature type="transmembrane region" description="Helical" evidence="1">
    <location>
        <begin position="72"/>
        <end position="93"/>
    </location>
</feature>
<dbReference type="AlphaFoldDB" id="A0A381ZNA5"/>
<name>A0A381ZNA5_9ZZZZ</name>
<evidence type="ECO:0000256" key="1">
    <source>
        <dbReference type="SAM" id="Phobius"/>
    </source>
</evidence>
<keyword evidence="1" id="KW-1133">Transmembrane helix</keyword>
<evidence type="ECO:0000313" key="2">
    <source>
        <dbReference type="EMBL" id="SVA90808.1"/>
    </source>
</evidence>
<keyword evidence="1" id="KW-0812">Transmembrane</keyword>
<dbReference type="EMBL" id="UINC01022028">
    <property type="protein sequence ID" value="SVA90808.1"/>
    <property type="molecule type" value="Genomic_DNA"/>
</dbReference>
<organism evidence="2">
    <name type="scientific">marine metagenome</name>
    <dbReference type="NCBI Taxonomy" id="408172"/>
    <lineage>
        <taxon>unclassified sequences</taxon>
        <taxon>metagenomes</taxon>
        <taxon>ecological metagenomes</taxon>
    </lineage>
</organism>
<sequence>MFIDHTSSLNPEGIQENYLGNEVTEPMDVFKFKKSTYQMFNLIHTHVISMAIIFFIIGLLLLITDLNKYLKLFLIIEPFLSIIITFAGIYYLWTGILWMKYVIFISSLLMTLVYFASASIVLYQCIFVKK</sequence>
<reference evidence="2" key="1">
    <citation type="submission" date="2018-05" db="EMBL/GenBank/DDBJ databases">
        <authorList>
            <person name="Lanie J.A."/>
            <person name="Ng W.-L."/>
            <person name="Kazmierczak K.M."/>
            <person name="Andrzejewski T.M."/>
            <person name="Davidsen T.M."/>
            <person name="Wayne K.J."/>
            <person name="Tettelin H."/>
            <person name="Glass J.I."/>
            <person name="Rusch D."/>
            <person name="Podicherti R."/>
            <person name="Tsui H.-C.T."/>
            <person name="Winkler M.E."/>
        </authorList>
    </citation>
    <scope>NUCLEOTIDE SEQUENCE</scope>
</reference>
<protein>
    <submittedName>
        <fullName evidence="2">Uncharacterized protein</fullName>
    </submittedName>
</protein>
<feature type="transmembrane region" description="Helical" evidence="1">
    <location>
        <begin position="99"/>
        <end position="123"/>
    </location>
</feature>